<dbReference type="Gene3D" id="3.90.1140.10">
    <property type="entry name" value="Cyclic phosphodiesterase"/>
    <property type="match status" value="2"/>
</dbReference>
<organism evidence="3 4">
    <name type="scientific">Viridothelium virens</name>
    <name type="common">Speckled blister lichen</name>
    <name type="synonym">Trypethelium virens</name>
    <dbReference type="NCBI Taxonomy" id="1048519"/>
    <lineage>
        <taxon>Eukaryota</taxon>
        <taxon>Fungi</taxon>
        <taxon>Dikarya</taxon>
        <taxon>Ascomycota</taxon>
        <taxon>Pezizomycotina</taxon>
        <taxon>Dothideomycetes</taxon>
        <taxon>Dothideomycetes incertae sedis</taxon>
        <taxon>Trypetheliales</taxon>
        <taxon>Trypetheliaceae</taxon>
        <taxon>Viridothelium</taxon>
    </lineage>
</organism>
<dbReference type="PANTHER" id="PTHR13360:SF1">
    <property type="entry name" value="ACTIVATING SIGNAL COINTEGRATOR 1 COMPLEX SUBUNIT 1"/>
    <property type="match status" value="1"/>
</dbReference>
<sequence>MPRKRGYRTQDRAKLDEKESGTKPKKPPLTHFLCLPLVNESSRPDLEKSLVKFSQDDAGAGNVFHEKAVRPLGALHLTIGVMSLTDKEHVDGAIDMLQNLDLLDTLRHSQGSKPQGMTATATTGPMKFEGDSLSEQTEPSLVPLDDEAKSDDTIITSGRTSATGDRDAVLEGPNSAKEGEWTMEPLSSPPLSSLMRPVSPPPWPRPASQKIPVLSEDTSSPGSPLRLKISALHAMKSPSKTSVLFASVEDPTSRLLTFATSLRTSFTDAGFLVHDDRPLKLHATIVNTIYAKQGHPRARRRKAKKAAGAPEQTPANDKRDEHDETGSTKHEFEDELDEGGEQGEEDGKSEDGIHHKGETNDNSSQTTKQEEKPRFQQRFNATTLIEKYKDFVWAEDVHLDRLAICEMGAKTMYDHDGKVVEEKYTEVASIRLP</sequence>
<feature type="region of interest" description="Disordered" evidence="1">
    <location>
        <begin position="109"/>
        <end position="207"/>
    </location>
</feature>
<feature type="compositionally biased region" description="Basic and acidic residues" evidence="1">
    <location>
        <begin position="316"/>
        <end position="332"/>
    </location>
</feature>
<dbReference type="GO" id="GO:0006307">
    <property type="term" value="P:DNA alkylation repair"/>
    <property type="evidence" value="ECO:0007669"/>
    <property type="project" value="InterPro"/>
</dbReference>
<dbReference type="InterPro" id="IPR019510">
    <property type="entry name" value="AKAP7-like_phosphoesterase"/>
</dbReference>
<feature type="compositionally biased region" description="Polar residues" evidence="1">
    <location>
        <begin position="153"/>
        <end position="163"/>
    </location>
</feature>
<dbReference type="GO" id="GO:0005634">
    <property type="term" value="C:nucleus"/>
    <property type="evidence" value="ECO:0007669"/>
    <property type="project" value="TreeGrafter"/>
</dbReference>
<evidence type="ECO:0000313" key="4">
    <source>
        <dbReference type="Proteomes" id="UP000800092"/>
    </source>
</evidence>
<dbReference type="Pfam" id="PF10469">
    <property type="entry name" value="AKAP7_NLS"/>
    <property type="match status" value="2"/>
</dbReference>
<feature type="domain" description="A-kinase anchor protein 7-like phosphoesterase" evidence="2">
    <location>
        <begin position="30"/>
        <end position="103"/>
    </location>
</feature>
<dbReference type="AlphaFoldDB" id="A0A6A6HGF4"/>
<name>A0A6A6HGF4_VIRVR</name>
<feature type="compositionally biased region" description="Low complexity" evidence="1">
    <location>
        <begin position="185"/>
        <end position="197"/>
    </location>
</feature>
<evidence type="ECO:0000256" key="1">
    <source>
        <dbReference type="SAM" id="MobiDB-lite"/>
    </source>
</evidence>
<dbReference type="InterPro" id="IPR009210">
    <property type="entry name" value="ASCC1"/>
</dbReference>
<protein>
    <recommendedName>
        <fullName evidence="2">A-kinase anchor protein 7-like phosphoesterase domain-containing protein</fullName>
    </recommendedName>
</protein>
<dbReference type="Proteomes" id="UP000800092">
    <property type="component" value="Unassembled WGS sequence"/>
</dbReference>
<evidence type="ECO:0000313" key="3">
    <source>
        <dbReference type="EMBL" id="KAF2236540.1"/>
    </source>
</evidence>
<dbReference type="PANTHER" id="PTHR13360">
    <property type="entry name" value="ACTIVATING SIGNAL COINTEGRATOR 1 COMPLEX SUBUNIT 1"/>
    <property type="match status" value="1"/>
</dbReference>
<dbReference type="OrthoDB" id="277832at2759"/>
<feature type="domain" description="A-kinase anchor protein 7-like phosphoesterase" evidence="2">
    <location>
        <begin position="221"/>
        <end position="297"/>
    </location>
</feature>
<dbReference type="EMBL" id="ML991784">
    <property type="protein sequence ID" value="KAF2236540.1"/>
    <property type="molecule type" value="Genomic_DNA"/>
</dbReference>
<gene>
    <name evidence="3" type="ORF">EV356DRAFT_530822</name>
</gene>
<accession>A0A6A6HGF4</accession>
<keyword evidence="4" id="KW-1185">Reference proteome</keyword>
<feature type="compositionally biased region" description="Acidic residues" evidence="1">
    <location>
        <begin position="333"/>
        <end position="344"/>
    </location>
</feature>
<feature type="compositionally biased region" description="Polar residues" evidence="1">
    <location>
        <begin position="109"/>
        <end position="123"/>
    </location>
</feature>
<evidence type="ECO:0000259" key="2">
    <source>
        <dbReference type="Pfam" id="PF10469"/>
    </source>
</evidence>
<feature type="region of interest" description="Disordered" evidence="1">
    <location>
        <begin position="292"/>
        <end position="375"/>
    </location>
</feature>
<reference evidence="3" key="1">
    <citation type="journal article" date="2020" name="Stud. Mycol.">
        <title>101 Dothideomycetes genomes: a test case for predicting lifestyles and emergence of pathogens.</title>
        <authorList>
            <person name="Haridas S."/>
            <person name="Albert R."/>
            <person name="Binder M."/>
            <person name="Bloem J."/>
            <person name="Labutti K."/>
            <person name="Salamov A."/>
            <person name="Andreopoulos B."/>
            <person name="Baker S."/>
            <person name="Barry K."/>
            <person name="Bills G."/>
            <person name="Bluhm B."/>
            <person name="Cannon C."/>
            <person name="Castanera R."/>
            <person name="Culley D."/>
            <person name="Daum C."/>
            <person name="Ezra D."/>
            <person name="Gonzalez J."/>
            <person name="Henrissat B."/>
            <person name="Kuo A."/>
            <person name="Liang C."/>
            <person name="Lipzen A."/>
            <person name="Lutzoni F."/>
            <person name="Magnuson J."/>
            <person name="Mondo S."/>
            <person name="Nolan M."/>
            <person name="Ohm R."/>
            <person name="Pangilinan J."/>
            <person name="Park H.-J."/>
            <person name="Ramirez L."/>
            <person name="Alfaro M."/>
            <person name="Sun H."/>
            <person name="Tritt A."/>
            <person name="Yoshinaga Y."/>
            <person name="Zwiers L.-H."/>
            <person name="Turgeon B."/>
            <person name="Goodwin S."/>
            <person name="Spatafora J."/>
            <person name="Crous P."/>
            <person name="Grigoriev I."/>
        </authorList>
    </citation>
    <scope>NUCLEOTIDE SEQUENCE</scope>
    <source>
        <strain evidence="3">Tuck. ex Michener</strain>
    </source>
</reference>
<feature type="region of interest" description="Disordered" evidence="1">
    <location>
        <begin position="1"/>
        <end position="28"/>
    </location>
</feature>
<proteinExistence type="predicted"/>
<feature type="compositionally biased region" description="Basic residues" evidence="1">
    <location>
        <begin position="294"/>
        <end position="305"/>
    </location>
</feature>
<feature type="compositionally biased region" description="Basic and acidic residues" evidence="1">
    <location>
        <begin position="8"/>
        <end position="22"/>
    </location>
</feature>
<feature type="compositionally biased region" description="Basic and acidic residues" evidence="1">
    <location>
        <begin position="345"/>
        <end position="359"/>
    </location>
</feature>
<dbReference type="GO" id="GO:0006355">
    <property type="term" value="P:regulation of DNA-templated transcription"/>
    <property type="evidence" value="ECO:0007669"/>
    <property type="project" value="TreeGrafter"/>
</dbReference>